<evidence type="ECO:0000313" key="1">
    <source>
        <dbReference type="EMBL" id="AFG17287.1"/>
    </source>
</evidence>
<accession>H9T8H3</accession>
<reference evidence="1" key="3">
    <citation type="submission" date="2012-01" db="EMBL/GenBank/DDBJ databases">
        <title>The toxin/immunity network of Burkholderia pseudomallei contact-dependent growth inhibition (CDI) systems.</title>
        <authorList>
            <person name="Nikolakakis K."/>
            <person name="Amber S."/>
            <person name="Wilbur J.S."/>
            <person name="Diner E.J."/>
            <person name="Aoki S.K."/>
            <person name="Poole S.J."/>
            <person name="Tuanyok A."/>
            <person name="Keim P.S."/>
            <person name="Peacock S.J."/>
            <person name="Hayes C.S."/>
            <person name="Low D.A."/>
        </authorList>
    </citation>
    <scope>NUCLEOTIDE SEQUENCE</scope>
    <source>
        <strain evidence="1">E482</strain>
    </source>
</reference>
<dbReference type="CDD" id="cd13443">
    <property type="entry name" value="CDI_inhibitor_Bp1026b_like"/>
    <property type="match status" value="1"/>
</dbReference>
<gene>
    <name evidence="1" type="primary">cdiI</name>
</gene>
<organism evidence="1">
    <name type="scientific">Burkholderia pseudomallei</name>
    <name type="common">Pseudomonas pseudomallei</name>
    <dbReference type="NCBI Taxonomy" id="28450"/>
    <lineage>
        <taxon>Bacteria</taxon>
        <taxon>Pseudomonadati</taxon>
        <taxon>Pseudomonadota</taxon>
        <taxon>Betaproteobacteria</taxon>
        <taxon>Burkholderiales</taxon>
        <taxon>Burkholderiaceae</taxon>
        <taxon>Burkholderia</taxon>
        <taxon>pseudomallei group</taxon>
    </lineage>
</organism>
<dbReference type="EMBL" id="JQ423916">
    <property type="protein sequence ID" value="AFG17287.1"/>
    <property type="molecule type" value="Genomic_DNA"/>
</dbReference>
<dbReference type="SMR" id="H9T8H3"/>
<evidence type="ECO:0007829" key="2">
    <source>
        <dbReference type="PDB" id="4G6V"/>
    </source>
</evidence>
<reference evidence="2" key="2">
    <citation type="journal article" date="2012" name="Proc. Natl. Acad. Sci. U.S.A.">
        <title>Structural basis of toxicity and immunity in contact-dependent growth inhibition (CDI) systems.</title>
        <authorList>
            <person name="Morse R.P."/>
            <person name="Nikolakakis K.C."/>
            <person name="Willett J.L."/>
            <person name="Gerrick E."/>
            <person name="Low D.A."/>
            <person name="Hayes C.S."/>
            <person name="Goulding C.W."/>
        </authorList>
    </citation>
    <scope>X-RAY CRYSTALLOGRAPHY (2.64 ANGSTROMS)</scope>
</reference>
<dbReference type="AlphaFoldDB" id="H9T8H3"/>
<dbReference type="Gene3D" id="3.30.70.2920">
    <property type="match status" value="1"/>
</dbReference>
<reference evidence="1" key="1">
    <citation type="journal article" date="2008" name="PLoS Negl. Trop. Dis.">
        <title>Genetic diversity and microevolution of Burkholderia pseudomallei in the environment.</title>
        <authorList>
            <person name="Chantratita N."/>
            <person name="Wuthiekanun V."/>
            <person name="Limmathurotsakul D."/>
            <person name="Vesaratchavest M."/>
            <person name="Thanwisai A."/>
            <person name="Amornchai P."/>
            <person name="Tumapa S."/>
            <person name="Feil E.J."/>
            <person name="Day N.P."/>
            <person name="Peacock S.J."/>
        </authorList>
    </citation>
    <scope>NUCLEOTIDE SEQUENCE</scope>
    <source>
        <strain evidence="1">E482</strain>
    </source>
</reference>
<sequence>MAIDLFCYLSIDRGAAESDLNKIRSNHSELFEGKFLISPVRDADFSLKEIAAEHGLVAESFFLVSLNDKNSADLIPIVSKILVDGFNGGAILILQDNEYRR</sequence>
<dbReference type="RefSeq" id="WP_004540322.1">
    <property type="nucleotide sequence ID" value="NZ_CGFC02000004.1"/>
</dbReference>
<dbReference type="InterPro" id="IPR033805">
    <property type="entry name" value="CdiI_Bp1026b-like"/>
</dbReference>
<protein>
    <submittedName>
        <fullName evidence="1">CdiI</fullName>
    </submittedName>
</protein>
<dbReference type="PDBsum" id="4G6V"/>
<dbReference type="PDB" id="4G6V">
    <property type="method" value="X-ray"/>
    <property type="resolution" value="2.64 A"/>
    <property type="chains" value="B/D/F/H=1-101"/>
</dbReference>
<dbReference type="EvolutionaryTrace" id="H9T8H3"/>
<name>H9T8H3_BURPE</name>
<proteinExistence type="evidence at protein level"/>
<keyword evidence="2" id="KW-0002">3D-structure</keyword>
<dbReference type="InterPro" id="IPR053759">
    <property type="entry name" value="CDI_Immunity_Comp"/>
</dbReference>